<dbReference type="SUPFAM" id="SSF52047">
    <property type="entry name" value="RNI-like"/>
    <property type="match status" value="1"/>
</dbReference>
<dbReference type="InterPro" id="IPR006553">
    <property type="entry name" value="Leu-rich_rpt_Cys-con_subtyp"/>
</dbReference>
<dbReference type="OrthoDB" id="1924287at2759"/>
<dbReference type="EMBL" id="ML978129">
    <property type="protein sequence ID" value="KAF2096786.1"/>
    <property type="molecule type" value="Genomic_DNA"/>
</dbReference>
<evidence type="ECO:0000313" key="3">
    <source>
        <dbReference type="EMBL" id="KAF2096786.1"/>
    </source>
</evidence>
<dbReference type="AlphaFoldDB" id="A0A9P4I7T2"/>
<reference evidence="3" key="1">
    <citation type="journal article" date="2020" name="Stud. Mycol.">
        <title>101 Dothideomycetes genomes: a test case for predicting lifestyles and emergence of pathogens.</title>
        <authorList>
            <person name="Haridas S."/>
            <person name="Albert R."/>
            <person name="Binder M."/>
            <person name="Bloem J."/>
            <person name="Labutti K."/>
            <person name="Salamov A."/>
            <person name="Andreopoulos B."/>
            <person name="Baker S."/>
            <person name="Barry K."/>
            <person name="Bills G."/>
            <person name="Bluhm B."/>
            <person name="Cannon C."/>
            <person name="Castanera R."/>
            <person name="Culley D."/>
            <person name="Daum C."/>
            <person name="Ezra D."/>
            <person name="Gonzalez J."/>
            <person name="Henrissat B."/>
            <person name="Kuo A."/>
            <person name="Liang C."/>
            <person name="Lipzen A."/>
            <person name="Lutzoni F."/>
            <person name="Magnuson J."/>
            <person name="Mondo S."/>
            <person name="Nolan M."/>
            <person name="Ohm R."/>
            <person name="Pangilinan J."/>
            <person name="Park H.-J."/>
            <person name="Ramirez L."/>
            <person name="Alfaro M."/>
            <person name="Sun H."/>
            <person name="Tritt A."/>
            <person name="Yoshinaga Y."/>
            <person name="Zwiers L.-H."/>
            <person name="Turgeon B."/>
            <person name="Goodwin S."/>
            <person name="Spatafora J."/>
            <person name="Crous P."/>
            <person name="Grigoriev I."/>
        </authorList>
    </citation>
    <scope>NUCLEOTIDE SEQUENCE</scope>
    <source>
        <strain evidence="3">CBS 133067</strain>
    </source>
</reference>
<proteinExistence type="predicted"/>
<name>A0A9P4I7T2_9PEZI</name>
<evidence type="ECO:0000259" key="2">
    <source>
        <dbReference type="Pfam" id="PF23550"/>
    </source>
</evidence>
<feature type="region of interest" description="Disordered" evidence="1">
    <location>
        <begin position="12"/>
        <end position="50"/>
    </location>
</feature>
<feature type="domain" description="DNA repair protein rhp7 treble clef" evidence="2">
    <location>
        <begin position="65"/>
        <end position="103"/>
    </location>
</feature>
<dbReference type="Gene3D" id="3.80.10.10">
    <property type="entry name" value="Ribonuclease Inhibitor"/>
    <property type="match status" value="2"/>
</dbReference>
<dbReference type="SMART" id="SM00367">
    <property type="entry name" value="LRR_CC"/>
    <property type="match status" value="4"/>
</dbReference>
<evidence type="ECO:0000313" key="4">
    <source>
        <dbReference type="Proteomes" id="UP000799772"/>
    </source>
</evidence>
<feature type="compositionally biased region" description="Basic and acidic residues" evidence="1">
    <location>
        <begin position="15"/>
        <end position="30"/>
    </location>
</feature>
<dbReference type="FunFam" id="3.80.10.10:FF:000601">
    <property type="entry name" value="DNA repair protein Rad7, protein"/>
    <property type="match status" value="1"/>
</dbReference>
<dbReference type="PANTHER" id="PTHR13318:SF234">
    <property type="entry name" value="RNI-LIKE PROTEIN"/>
    <property type="match status" value="1"/>
</dbReference>
<comment type="caution">
    <text evidence="3">The sequence shown here is derived from an EMBL/GenBank/DDBJ whole genome shotgun (WGS) entry which is preliminary data.</text>
</comment>
<dbReference type="Proteomes" id="UP000799772">
    <property type="component" value="Unassembled WGS sequence"/>
</dbReference>
<dbReference type="InterPro" id="IPR032675">
    <property type="entry name" value="LRR_dom_sf"/>
</dbReference>
<protein>
    <submittedName>
        <fullName evidence="3">RNI-like protein</fullName>
    </submittedName>
</protein>
<organism evidence="3 4">
    <name type="scientific">Rhizodiscina lignyota</name>
    <dbReference type="NCBI Taxonomy" id="1504668"/>
    <lineage>
        <taxon>Eukaryota</taxon>
        <taxon>Fungi</taxon>
        <taxon>Dikarya</taxon>
        <taxon>Ascomycota</taxon>
        <taxon>Pezizomycotina</taxon>
        <taxon>Dothideomycetes</taxon>
        <taxon>Pleosporomycetidae</taxon>
        <taxon>Aulographales</taxon>
        <taxon>Rhizodiscinaceae</taxon>
        <taxon>Rhizodiscina</taxon>
    </lineage>
</organism>
<dbReference type="GO" id="GO:0019005">
    <property type="term" value="C:SCF ubiquitin ligase complex"/>
    <property type="evidence" value="ECO:0007669"/>
    <property type="project" value="TreeGrafter"/>
</dbReference>
<dbReference type="Pfam" id="PF23550">
    <property type="entry name" value="zf_Tbcl_Rhp7"/>
    <property type="match status" value="1"/>
</dbReference>
<dbReference type="GO" id="GO:0031146">
    <property type="term" value="P:SCF-dependent proteasomal ubiquitin-dependent protein catabolic process"/>
    <property type="evidence" value="ECO:0007669"/>
    <property type="project" value="TreeGrafter"/>
</dbReference>
<dbReference type="InterPro" id="IPR056451">
    <property type="entry name" value="Znf_Tbcl_Rhp7"/>
</dbReference>
<evidence type="ECO:0000256" key="1">
    <source>
        <dbReference type="SAM" id="MobiDB-lite"/>
    </source>
</evidence>
<dbReference type="PANTHER" id="PTHR13318">
    <property type="entry name" value="PARTNER OF PAIRED, ISOFORM B-RELATED"/>
    <property type="match status" value="1"/>
</dbReference>
<sequence>MTEQFQVIAVIKGKGKAEAEEVKSVKDKKKEKTKGKKRKGGSDDDDDEDWADISRNMYKKAKKLPGQLENCEICNKRFTVTPYSKTGPDGGLLCSPCGRELAKDAATEKKPKTSTAGRKRRKVESDRLDGRVSIGAKSLQTLCIEKVAQHHQDLDELGDLPQDVVERLGEIFTKRRVMKPETLKLFLRGDLDRVVINDCAYLEIEDYEQIFAIASKADTFMFNNACQFQNRAMEYMTEKANNIRFLKLYAANLVSDEAWCSFFVQRGKDLEALKLQWLDASFDDETVRQLVESCQNLKRLKLYRCRRLGPEAIDAISCLPRLEHLSLQISQPVDCERLINLVSGVGENLRTLSLLRFEEADDTLLEAIHKHCSNLAKLRITDSDTITDVGFMNLFSDWSNPPLVQVDFSSTRDVDNSNPDGPEVPVGLADEGFKSLMTHSGEKLEKLNIVSCRHITTATFMDVFDGQKTYPELREIDISFCNTADTVVIAGILKTCPKLEKLVVFGCFNVESVVVPAGILFIGAPKAQDAIEQLGNSALNVEQALGGMLTMIQANA</sequence>
<gene>
    <name evidence="3" type="ORF">NA57DRAFT_67388</name>
</gene>
<feature type="region of interest" description="Disordered" evidence="1">
    <location>
        <begin position="103"/>
        <end position="127"/>
    </location>
</feature>
<keyword evidence="4" id="KW-1185">Reference proteome</keyword>
<accession>A0A9P4I7T2</accession>